<proteinExistence type="predicted"/>
<dbReference type="AlphaFoldDB" id="A0A0A8YU69"/>
<protein>
    <submittedName>
        <fullName evidence="1">Uncharacterized protein</fullName>
    </submittedName>
</protein>
<evidence type="ECO:0000313" key="1">
    <source>
        <dbReference type="EMBL" id="JAD30604.1"/>
    </source>
</evidence>
<accession>A0A0A8YU69</accession>
<dbReference type="EMBL" id="GBRH01267291">
    <property type="protein sequence ID" value="JAD30604.1"/>
    <property type="molecule type" value="Transcribed_RNA"/>
</dbReference>
<reference evidence="1" key="2">
    <citation type="journal article" date="2015" name="Data Brief">
        <title>Shoot transcriptome of the giant reed, Arundo donax.</title>
        <authorList>
            <person name="Barrero R.A."/>
            <person name="Guerrero F.D."/>
            <person name="Moolhuijzen P."/>
            <person name="Goolsby J.A."/>
            <person name="Tidwell J."/>
            <person name="Bellgard S.E."/>
            <person name="Bellgard M.I."/>
        </authorList>
    </citation>
    <scope>NUCLEOTIDE SEQUENCE</scope>
    <source>
        <tissue evidence="1">Shoot tissue taken approximately 20 cm above the soil surface</tissue>
    </source>
</reference>
<name>A0A0A8YU69_ARUDO</name>
<organism evidence="1">
    <name type="scientific">Arundo donax</name>
    <name type="common">Giant reed</name>
    <name type="synonym">Donax arundinaceus</name>
    <dbReference type="NCBI Taxonomy" id="35708"/>
    <lineage>
        <taxon>Eukaryota</taxon>
        <taxon>Viridiplantae</taxon>
        <taxon>Streptophyta</taxon>
        <taxon>Embryophyta</taxon>
        <taxon>Tracheophyta</taxon>
        <taxon>Spermatophyta</taxon>
        <taxon>Magnoliopsida</taxon>
        <taxon>Liliopsida</taxon>
        <taxon>Poales</taxon>
        <taxon>Poaceae</taxon>
        <taxon>PACMAD clade</taxon>
        <taxon>Arundinoideae</taxon>
        <taxon>Arundineae</taxon>
        <taxon>Arundo</taxon>
    </lineage>
</organism>
<reference evidence="1" key="1">
    <citation type="submission" date="2014-09" db="EMBL/GenBank/DDBJ databases">
        <authorList>
            <person name="Magalhaes I.L.F."/>
            <person name="Oliveira U."/>
            <person name="Santos F.R."/>
            <person name="Vidigal T.H.D.A."/>
            <person name="Brescovit A.D."/>
            <person name="Santos A.J."/>
        </authorList>
    </citation>
    <scope>NUCLEOTIDE SEQUENCE</scope>
    <source>
        <tissue evidence="1">Shoot tissue taken approximately 20 cm above the soil surface</tissue>
    </source>
</reference>
<sequence length="40" mass="4691">MRYLSSKSALVNARNLGKFKCSIADKENSHEDKHHYWNVI</sequence>